<dbReference type="PANTHER" id="PTHR43248">
    <property type="entry name" value="2-SUCCINYL-6-HYDROXY-2,4-CYCLOHEXADIENE-1-CARBOXYLATE SYNTHASE"/>
    <property type="match status" value="1"/>
</dbReference>
<dbReference type="InterPro" id="IPR051601">
    <property type="entry name" value="Serine_prot/Carboxylest_S33"/>
</dbReference>
<evidence type="ECO:0008006" key="8">
    <source>
        <dbReference type="Google" id="ProtNLM"/>
    </source>
</evidence>
<comment type="similarity">
    <text evidence="1">Belongs to the peptidase S33 family.</text>
</comment>
<protein>
    <recommendedName>
        <fullName evidence="8">Alpha/beta-hydrolase</fullName>
    </recommendedName>
</protein>
<dbReference type="GO" id="GO:0016787">
    <property type="term" value="F:hydrolase activity"/>
    <property type="evidence" value="ECO:0007669"/>
    <property type="project" value="UniProtKB-KW"/>
</dbReference>
<keyword evidence="2" id="KW-0378">Hydrolase</keyword>
<feature type="domain" description="AB hydrolase-1" evidence="4">
    <location>
        <begin position="91"/>
        <end position="254"/>
    </location>
</feature>
<dbReference type="InterPro" id="IPR029058">
    <property type="entry name" value="AB_hydrolase_fold"/>
</dbReference>
<accession>A0A6A5UHU2</accession>
<keyword evidence="7" id="KW-1185">Reference proteome</keyword>
<evidence type="ECO:0000313" key="7">
    <source>
        <dbReference type="Proteomes" id="UP000800035"/>
    </source>
</evidence>
<dbReference type="Pfam" id="PF00561">
    <property type="entry name" value="Abhydrolase_1"/>
    <property type="match status" value="1"/>
</dbReference>
<name>A0A6A5UHU2_9PLEO</name>
<dbReference type="Pfam" id="PF08386">
    <property type="entry name" value="Abhydrolase_4"/>
    <property type="match status" value="1"/>
</dbReference>
<dbReference type="Gene3D" id="3.40.50.1820">
    <property type="entry name" value="alpha/beta hydrolase"/>
    <property type="match status" value="1"/>
</dbReference>
<dbReference type="PANTHER" id="PTHR43248:SF25">
    <property type="entry name" value="AB HYDROLASE-1 DOMAIN-CONTAINING PROTEIN-RELATED"/>
    <property type="match status" value="1"/>
</dbReference>
<dbReference type="InterPro" id="IPR013595">
    <property type="entry name" value="Pept_S33_TAP-like_C"/>
</dbReference>
<dbReference type="AlphaFoldDB" id="A0A6A5UHU2"/>
<gene>
    <name evidence="6" type="ORF">CC80DRAFT_487925</name>
</gene>
<dbReference type="OrthoDB" id="425534at2759"/>
<reference evidence="6" key="1">
    <citation type="journal article" date="2020" name="Stud. Mycol.">
        <title>101 Dothideomycetes genomes: a test case for predicting lifestyles and emergence of pathogens.</title>
        <authorList>
            <person name="Haridas S."/>
            <person name="Albert R."/>
            <person name="Binder M."/>
            <person name="Bloem J."/>
            <person name="Labutti K."/>
            <person name="Salamov A."/>
            <person name="Andreopoulos B."/>
            <person name="Baker S."/>
            <person name="Barry K."/>
            <person name="Bills G."/>
            <person name="Bluhm B."/>
            <person name="Cannon C."/>
            <person name="Castanera R."/>
            <person name="Culley D."/>
            <person name="Daum C."/>
            <person name="Ezra D."/>
            <person name="Gonzalez J."/>
            <person name="Henrissat B."/>
            <person name="Kuo A."/>
            <person name="Liang C."/>
            <person name="Lipzen A."/>
            <person name="Lutzoni F."/>
            <person name="Magnuson J."/>
            <person name="Mondo S."/>
            <person name="Nolan M."/>
            <person name="Ohm R."/>
            <person name="Pangilinan J."/>
            <person name="Park H.-J."/>
            <person name="Ramirez L."/>
            <person name="Alfaro M."/>
            <person name="Sun H."/>
            <person name="Tritt A."/>
            <person name="Yoshinaga Y."/>
            <person name="Zwiers L.-H."/>
            <person name="Turgeon B."/>
            <person name="Goodwin S."/>
            <person name="Spatafora J."/>
            <person name="Crous P."/>
            <person name="Grigoriev I."/>
        </authorList>
    </citation>
    <scope>NUCLEOTIDE SEQUENCE</scope>
    <source>
        <strain evidence="6">CBS 675.92</strain>
    </source>
</reference>
<sequence length="566" mass="62121">MKNFSRSVLWAFAVLRTIAAAPLQPTNNTQSNIWDFSLLRPSPQLNWTPCFDNFTCTILEVPLDYSNTAAGTVGIAFIKWTAKNASSAQDILVNPGGPGDSGIATVQQHLGEFQKYLGTSYNIIGFDPRGVNNSGPPLSCFPGKKDTAKLYDPQWRRSVDSSSKSSMLEQWAAMGAFGEWCSDVHHPSSPARYVNTAATAADMLRYVEVAAEAKGQKKEDAKLWYYGISYGTILGSTFASLWPNRVGRMILDGVVDGEDYYQGKWQNNLVDADEGVRTFFKDCFAAGKELCSFWDESPEAIEKRFEAIVKDLTDSPIIVADRSLAVQTPTVITLGKFKTYLTRIPYDPITWFPNFAAVLTQLEKRNGTYFVSVTGAGRSLDQCSLDEVEPTQVEPRFIIGCNDANGRFNLSTIDAWTEHVHLLLNQSRWLGELWATGPATCRSLEVSNHVPESQRLKSAPSAKNTSAPILFVSTTIDPVTPLGAARKALKLFGGSGLLIQNNAGHGSISAFSACSKNALERYLADSSLPEEGKVCEVDEVPFRTQQGGTDGQARGLLETLWKSHYL</sequence>
<dbReference type="InterPro" id="IPR000073">
    <property type="entry name" value="AB_hydrolase_1"/>
</dbReference>
<dbReference type="Proteomes" id="UP000800035">
    <property type="component" value="Unassembled WGS sequence"/>
</dbReference>
<dbReference type="EMBL" id="ML976979">
    <property type="protein sequence ID" value="KAF1962476.1"/>
    <property type="molecule type" value="Genomic_DNA"/>
</dbReference>
<dbReference type="SUPFAM" id="SSF53474">
    <property type="entry name" value="alpha/beta-Hydrolases"/>
    <property type="match status" value="1"/>
</dbReference>
<evidence type="ECO:0000256" key="2">
    <source>
        <dbReference type="ARBA" id="ARBA00022801"/>
    </source>
</evidence>
<proteinExistence type="inferred from homology"/>
<evidence type="ECO:0000259" key="5">
    <source>
        <dbReference type="Pfam" id="PF08386"/>
    </source>
</evidence>
<evidence type="ECO:0000259" key="4">
    <source>
        <dbReference type="Pfam" id="PF00561"/>
    </source>
</evidence>
<evidence type="ECO:0000256" key="1">
    <source>
        <dbReference type="ARBA" id="ARBA00010088"/>
    </source>
</evidence>
<evidence type="ECO:0000313" key="6">
    <source>
        <dbReference type="EMBL" id="KAF1962476.1"/>
    </source>
</evidence>
<feature type="domain" description="Peptidase S33 tripeptidyl aminopeptidase-like C-terminal" evidence="5">
    <location>
        <begin position="430"/>
        <end position="535"/>
    </location>
</feature>
<organism evidence="6 7">
    <name type="scientific">Byssothecium circinans</name>
    <dbReference type="NCBI Taxonomy" id="147558"/>
    <lineage>
        <taxon>Eukaryota</taxon>
        <taxon>Fungi</taxon>
        <taxon>Dikarya</taxon>
        <taxon>Ascomycota</taxon>
        <taxon>Pezizomycotina</taxon>
        <taxon>Dothideomycetes</taxon>
        <taxon>Pleosporomycetidae</taxon>
        <taxon>Pleosporales</taxon>
        <taxon>Massarineae</taxon>
        <taxon>Massarinaceae</taxon>
        <taxon>Byssothecium</taxon>
    </lineage>
</organism>
<keyword evidence="3" id="KW-0732">Signal</keyword>
<evidence type="ECO:0000256" key="3">
    <source>
        <dbReference type="SAM" id="SignalP"/>
    </source>
</evidence>
<feature type="chain" id="PRO_5025627892" description="Alpha/beta-hydrolase" evidence="3">
    <location>
        <begin position="21"/>
        <end position="566"/>
    </location>
</feature>
<feature type="signal peptide" evidence="3">
    <location>
        <begin position="1"/>
        <end position="20"/>
    </location>
</feature>